<sequence>MPGSGRRQWAFPTDRRALAAGALAALLLGLIGCATTGPAAAAWAVLAGLLIASLTATDEPNG</sequence>
<evidence type="ECO:0000313" key="1">
    <source>
        <dbReference type="EMBL" id="WUN78080.1"/>
    </source>
</evidence>
<protein>
    <recommendedName>
        <fullName evidence="3">Lipoprotein</fullName>
    </recommendedName>
</protein>
<evidence type="ECO:0008006" key="3">
    <source>
        <dbReference type="Google" id="ProtNLM"/>
    </source>
</evidence>
<evidence type="ECO:0000313" key="2">
    <source>
        <dbReference type="Proteomes" id="UP001432312"/>
    </source>
</evidence>
<organism evidence="1 2">
    <name type="scientific">Streptomyces erythrochromogenes</name>
    <dbReference type="NCBI Taxonomy" id="285574"/>
    <lineage>
        <taxon>Bacteria</taxon>
        <taxon>Bacillati</taxon>
        <taxon>Actinomycetota</taxon>
        <taxon>Actinomycetes</taxon>
        <taxon>Kitasatosporales</taxon>
        <taxon>Streptomycetaceae</taxon>
        <taxon>Streptomyces</taxon>
    </lineage>
</organism>
<accession>A0ABZ1Q6I8</accession>
<keyword evidence="2" id="KW-1185">Reference proteome</keyword>
<proteinExistence type="predicted"/>
<dbReference type="EMBL" id="CP108036">
    <property type="protein sequence ID" value="WUN78080.1"/>
    <property type="molecule type" value="Genomic_DNA"/>
</dbReference>
<dbReference type="Proteomes" id="UP001432312">
    <property type="component" value="Chromosome"/>
</dbReference>
<dbReference type="InterPro" id="IPR006311">
    <property type="entry name" value="TAT_signal"/>
</dbReference>
<reference evidence="1" key="1">
    <citation type="submission" date="2022-10" db="EMBL/GenBank/DDBJ databases">
        <title>The complete genomes of actinobacterial strains from the NBC collection.</title>
        <authorList>
            <person name="Joergensen T.S."/>
            <person name="Alvarez Arevalo M."/>
            <person name="Sterndorff E.B."/>
            <person name="Faurdal D."/>
            <person name="Vuksanovic O."/>
            <person name="Mourched A.-S."/>
            <person name="Charusanti P."/>
            <person name="Shaw S."/>
            <person name="Blin K."/>
            <person name="Weber T."/>
        </authorList>
    </citation>
    <scope>NUCLEOTIDE SEQUENCE</scope>
    <source>
        <strain evidence="1">NBC_00303</strain>
    </source>
</reference>
<name>A0ABZ1Q6I8_9ACTN</name>
<dbReference type="PROSITE" id="PS51257">
    <property type="entry name" value="PROKAR_LIPOPROTEIN"/>
    <property type="match status" value="1"/>
</dbReference>
<dbReference type="RefSeq" id="WP_245240012.1">
    <property type="nucleotide sequence ID" value="NZ_CP108036.1"/>
</dbReference>
<dbReference type="PROSITE" id="PS51318">
    <property type="entry name" value="TAT"/>
    <property type="match status" value="1"/>
</dbReference>
<gene>
    <name evidence="1" type="ORF">OHA91_06005</name>
</gene>
<dbReference type="GeneID" id="95495570"/>